<evidence type="ECO:0000313" key="4">
    <source>
        <dbReference type="Proteomes" id="UP001141806"/>
    </source>
</evidence>
<evidence type="ECO:0000259" key="2">
    <source>
        <dbReference type="Pfam" id="PF14541"/>
    </source>
</evidence>
<sequence>MAEEISLLPLMLFFLILNCGNGIQCFQEKKAFNLQKFQWRELVHLSSCHPQISRTEKAATVLEMKHKDYCSGLIRDWDKELQNRLIADGIQEVNIPAVKMHYEGDVEMNVDVSGIFYFVKTDASQVCLALASLSDEDELGIIGNYQQKNLRVIYDSKESRIGFAEETCSFIKE</sequence>
<dbReference type="PANTHER" id="PTHR13683">
    <property type="entry name" value="ASPARTYL PROTEASES"/>
    <property type="match status" value="1"/>
</dbReference>
<dbReference type="OrthoDB" id="2747330at2759"/>
<dbReference type="EMBL" id="JAMYWD010000010">
    <property type="protein sequence ID" value="KAJ4958158.1"/>
    <property type="molecule type" value="Genomic_DNA"/>
</dbReference>
<gene>
    <name evidence="3" type="ORF">NE237_025269</name>
</gene>
<dbReference type="PANTHER" id="PTHR13683:SF827">
    <property type="entry name" value="PEPTIDASE A1 DOMAIN-CONTAINING PROTEIN"/>
    <property type="match status" value="1"/>
</dbReference>
<keyword evidence="4" id="KW-1185">Reference proteome</keyword>
<name>A0A9Q0K1L2_9MAGN</name>
<keyword evidence="1" id="KW-0732">Signal</keyword>
<dbReference type="InterPro" id="IPR032799">
    <property type="entry name" value="TAXi_C"/>
</dbReference>
<dbReference type="Proteomes" id="UP001141806">
    <property type="component" value="Unassembled WGS sequence"/>
</dbReference>
<reference evidence="3" key="1">
    <citation type="journal article" date="2023" name="Plant J.">
        <title>The genome of the king protea, Protea cynaroides.</title>
        <authorList>
            <person name="Chang J."/>
            <person name="Duong T.A."/>
            <person name="Schoeman C."/>
            <person name="Ma X."/>
            <person name="Roodt D."/>
            <person name="Barker N."/>
            <person name="Li Z."/>
            <person name="Van de Peer Y."/>
            <person name="Mizrachi E."/>
        </authorList>
    </citation>
    <scope>NUCLEOTIDE SEQUENCE</scope>
    <source>
        <tissue evidence="3">Young leaves</tissue>
    </source>
</reference>
<dbReference type="Pfam" id="PF14541">
    <property type="entry name" value="TAXi_C"/>
    <property type="match status" value="1"/>
</dbReference>
<proteinExistence type="predicted"/>
<dbReference type="GO" id="GO:0004190">
    <property type="term" value="F:aspartic-type endopeptidase activity"/>
    <property type="evidence" value="ECO:0007669"/>
    <property type="project" value="InterPro"/>
</dbReference>
<feature type="domain" description="Xylanase inhibitor C-terminal" evidence="2">
    <location>
        <begin position="92"/>
        <end position="164"/>
    </location>
</feature>
<dbReference type="InterPro" id="IPR021109">
    <property type="entry name" value="Peptidase_aspartic_dom_sf"/>
</dbReference>
<protein>
    <recommendedName>
        <fullName evidence="2">Xylanase inhibitor C-terminal domain-containing protein</fullName>
    </recommendedName>
</protein>
<accession>A0A9Q0K1L2</accession>
<feature type="signal peptide" evidence="1">
    <location>
        <begin position="1"/>
        <end position="22"/>
    </location>
</feature>
<evidence type="ECO:0000313" key="3">
    <source>
        <dbReference type="EMBL" id="KAJ4958158.1"/>
    </source>
</evidence>
<feature type="chain" id="PRO_5040400467" description="Xylanase inhibitor C-terminal domain-containing protein" evidence="1">
    <location>
        <begin position="23"/>
        <end position="173"/>
    </location>
</feature>
<comment type="caution">
    <text evidence="3">The sequence shown here is derived from an EMBL/GenBank/DDBJ whole genome shotgun (WGS) entry which is preliminary data.</text>
</comment>
<organism evidence="3 4">
    <name type="scientific">Protea cynaroides</name>
    <dbReference type="NCBI Taxonomy" id="273540"/>
    <lineage>
        <taxon>Eukaryota</taxon>
        <taxon>Viridiplantae</taxon>
        <taxon>Streptophyta</taxon>
        <taxon>Embryophyta</taxon>
        <taxon>Tracheophyta</taxon>
        <taxon>Spermatophyta</taxon>
        <taxon>Magnoliopsida</taxon>
        <taxon>Proteales</taxon>
        <taxon>Proteaceae</taxon>
        <taxon>Protea</taxon>
    </lineage>
</organism>
<evidence type="ECO:0000256" key="1">
    <source>
        <dbReference type="SAM" id="SignalP"/>
    </source>
</evidence>
<dbReference type="AlphaFoldDB" id="A0A9Q0K1L2"/>
<dbReference type="InterPro" id="IPR001461">
    <property type="entry name" value="Aspartic_peptidase_A1"/>
</dbReference>
<dbReference type="GO" id="GO:0006508">
    <property type="term" value="P:proteolysis"/>
    <property type="evidence" value="ECO:0007669"/>
    <property type="project" value="InterPro"/>
</dbReference>
<dbReference type="SUPFAM" id="SSF50630">
    <property type="entry name" value="Acid proteases"/>
    <property type="match status" value="1"/>
</dbReference>
<dbReference type="Gene3D" id="2.40.70.10">
    <property type="entry name" value="Acid Proteases"/>
    <property type="match status" value="1"/>
</dbReference>